<evidence type="ECO:0000256" key="3">
    <source>
        <dbReference type="ARBA" id="ARBA00022679"/>
    </source>
</evidence>
<sequence>MNANNFDYEQTVMCIIINAGACRSYAMQALALAKAGNADEAMLMMEQANDALKQAHEVQTQLIGLDEGAGKVPVHLIMVHAQDHLMNAILLKDLSTEFIDIYQKLSAQEAR</sequence>
<keyword evidence="6" id="KW-0460">Magnesium</keyword>
<evidence type="ECO:0000256" key="6">
    <source>
        <dbReference type="PIRSR" id="PIRSR000699-2"/>
    </source>
</evidence>
<feature type="modified residue" description="Phosphohistidine; by HPr" evidence="7">
    <location>
        <position position="80"/>
    </location>
</feature>
<keyword evidence="4" id="KW-0598">Phosphotransferase system</keyword>
<keyword evidence="1" id="KW-0813">Transport</keyword>
<dbReference type="HOGENOM" id="CLU_152490_0_1_6"/>
<evidence type="ECO:0000256" key="2">
    <source>
        <dbReference type="ARBA" id="ARBA00022597"/>
    </source>
</evidence>
<evidence type="ECO:0000256" key="7">
    <source>
        <dbReference type="PROSITE-ProRule" id="PRU00418"/>
    </source>
</evidence>
<dbReference type="EMBL" id="CP011132">
    <property type="protein sequence ID" value="AKE61186.1"/>
    <property type="molecule type" value="Genomic_DNA"/>
</dbReference>
<reference evidence="8 9" key="1">
    <citation type="journal article" date="2013" name="Appl. Microbiol. Biotechnol.">
        <title>Glycerol assimilation and production of 1,3-propanediol by Citrobacter amalonaticus Y19.</title>
        <authorList>
            <person name="Ainala S.K."/>
            <person name="Ashok S."/>
            <person name="Ko Y."/>
            <person name="Park S."/>
        </authorList>
    </citation>
    <scope>NUCLEOTIDE SEQUENCE [LARGE SCALE GENOMIC DNA]</scope>
    <source>
        <strain evidence="8 9">Y19</strain>
    </source>
</reference>
<evidence type="ECO:0000256" key="1">
    <source>
        <dbReference type="ARBA" id="ARBA00022448"/>
    </source>
</evidence>
<dbReference type="RefSeq" id="WP_046493994.1">
    <property type="nucleotide sequence ID" value="NZ_CP011132.1"/>
</dbReference>
<dbReference type="InterPro" id="IPR003188">
    <property type="entry name" value="PTS_IIA_lac/cel"/>
</dbReference>
<keyword evidence="6" id="KW-0479">Metal-binding</keyword>
<feature type="active site" description="Tele-phosphohistidine intermediate" evidence="5">
    <location>
        <position position="80"/>
    </location>
</feature>
<evidence type="ECO:0000313" key="8">
    <source>
        <dbReference type="EMBL" id="AKE61186.1"/>
    </source>
</evidence>
<dbReference type="GO" id="GO:0046872">
    <property type="term" value="F:metal ion binding"/>
    <property type="evidence" value="ECO:0007669"/>
    <property type="project" value="UniProtKB-KW"/>
</dbReference>
<dbReference type="Gene3D" id="1.20.58.80">
    <property type="entry name" value="Phosphotransferase system, lactose/cellobiose-type IIA subunit"/>
    <property type="match status" value="1"/>
</dbReference>
<feature type="binding site" evidence="6">
    <location>
        <position position="83"/>
    </location>
    <ligand>
        <name>Mg(2+)</name>
        <dbReference type="ChEBI" id="CHEBI:18420"/>
        <note>ligand shared between all trimeric partners</note>
    </ligand>
</feature>
<protein>
    <recommendedName>
        <fullName evidence="10">Molecular chaperone TorD</fullName>
    </recommendedName>
</protein>
<dbReference type="PIRSF" id="PIRSF000699">
    <property type="entry name" value="PTS_IILac_III"/>
    <property type="match status" value="1"/>
</dbReference>
<accession>A0A0F6TZ17</accession>
<dbReference type="KEGG" id="cama:F384_22785"/>
<evidence type="ECO:0000313" key="9">
    <source>
        <dbReference type="Proteomes" id="UP000034085"/>
    </source>
</evidence>
<keyword evidence="3" id="KW-0808">Transferase</keyword>
<dbReference type="PROSITE" id="PS51095">
    <property type="entry name" value="PTS_EIIA_TYPE_3"/>
    <property type="match status" value="1"/>
</dbReference>
<dbReference type="AlphaFoldDB" id="A0A0F6TZ17"/>
<name>A0A0F6TZ17_CITAM</name>
<comment type="cofactor">
    <cofactor evidence="6">
        <name>Mg(2+)</name>
        <dbReference type="ChEBI" id="CHEBI:18420"/>
    </cofactor>
    <text evidence="6">Binds 1 Mg(2+) ion per trimer.</text>
</comment>
<evidence type="ECO:0000256" key="5">
    <source>
        <dbReference type="PIRSR" id="PIRSR000699-1"/>
    </source>
</evidence>
<dbReference type="SUPFAM" id="SSF46973">
    <property type="entry name" value="Enzyme IIa from lactose specific PTS, IIa-lac"/>
    <property type="match status" value="1"/>
</dbReference>
<dbReference type="GO" id="GO:0016740">
    <property type="term" value="F:transferase activity"/>
    <property type="evidence" value="ECO:0007669"/>
    <property type="project" value="UniProtKB-KW"/>
</dbReference>
<dbReference type="PANTHER" id="PTHR34382:SF7">
    <property type="entry name" value="PTS SYSTEM N,N'-DIACETYLCHITOBIOSE-SPECIFIC EIIA COMPONENT"/>
    <property type="match status" value="1"/>
</dbReference>
<dbReference type="PANTHER" id="PTHR34382">
    <property type="entry name" value="PTS SYSTEM N,N'-DIACETYLCHITOBIOSE-SPECIFIC EIIA COMPONENT"/>
    <property type="match status" value="1"/>
</dbReference>
<dbReference type="GO" id="GO:0009401">
    <property type="term" value="P:phosphoenolpyruvate-dependent sugar phosphotransferase system"/>
    <property type="evidence" value="ECO:0007669"/>
    <property type="project" value="UniProtKB-KW"/>
</dbReference>
<evidence type="ECO:0000256" key="4">
    <source>
        <dbReference type="ARBA" id="ARBA00022683"/>
    </source>
</evidence>
<dbReference type="CDD" id="cd00215">
    <property type="entry name" value="PTS_IIA_lac"/>
    <property type="match status" value="1"/>
</dbReference>
<organism evidence="8 9">
    <name type="scientific">Citrobacter amalonaticus Y19</name>
    <dbReference type="NCBI Taxonomy" id="1261127"/>
    <lineage>
        <taxon>Bacteria</taxon>
        <taxon>Pseudomonadati</taxon>
        <taxon>Pseudomonadota</taxon>
        <taxon>Gammaproteobacteria</taxon>
        <taxon>Enterobacterales</taxon>
        <taxon>Enterobacteriaceae</taxon>
        <taxon>Citrobacter</taxon>
    </lineage>
</organism>
<dbReference type="Proteomes" id="UP000034085">
    <property type="component" value="Chromosome"/>
</dbReference>
<dbReference type="PATRIC" id="fig|1261127.3.peg.4726"/>
<dbReference type="Pfam" id="PF02255">
    <property type="entry name" value="PTS_IIA"/>
    <property type="match status" value="1"/>
</dbReference>
<keyword evidence="2" id="KW-0762">Sugar transport</keyword>
<proteinExistence type="predicted"/>
<dbReference type="InterPro" id="IPR036542">
    <property type="entry name" value="PTS_IIA_lac/cel_sf"/>
</dbReference>
<gene>
    <name evidence="8" type="ORF">F384_22785</name>
</gene>
<dbReference type="OrthoDB" id="350602at2"/>
<evidence type="ECO:0008006" key="10">
    <source>
        <dbReference type="Google" id="ProtNLM"/>
    </source>
</evidence>